<protein>
    <submittedName>
        <fullName evidence="1">SFRICE_034216</fullName>
    </submittedName>
</protein>
<dbReference type="AlphaFoldDB" id="A0A2H1VXP2"/>
<evidence type="ECO:0000313" key="1">
    <source>
        <dbReference type="EMBL" id="SOQ45617.1"/>
    </source>
</evidence>
<reference evidence="1" key="1">
    <citation type="submission" date="2016-07" db="EMBL/GenBank/DDBJ databases">
        <authorList>
            <person name="Bretaudeau A."/>
        </authorList>
    </citation>
    <scope>NUCLEOTIDE SEQUENCE</scope>
    <source>
        <strain evidence="1">Rice</strain>
        <tissue evidence="1">Whole body</tissue>
    </source>
</reference>
<dbReference type="EMBL" id="ODYU01005087">
    <property type="protein sequence ID" value="SOQ45617.1"/>
    <property type="molecule type" value="Genomic_DNA"/>
</dbReference>
<proteinExistence type="predicted"/>
<name>A0A2H1VXP2_SPOFR</name>
<accession>A0A2H1VXP2</accession>
<organism evidence="1">
    <name type="scientific">Spodoptera frugiperda</name>
    <name type="common">Fall armyworm</name>
    <dbReference type="NCBI Taxonomy" id="7108"/>
    <lineage>
        <taxon>Eukaryota</taxon>
        <taxon>Metazoa</taxon>
        <taxon>Ecdysozoa</taxon>
        <taxon>Arthropoda</taxon>
        <taxon>Hexapoda</taxon>
        <taxon>Insecta</taxon>
        <taxon>Pterygota</taxon>
        <taxon>Neoptera</taxon>
        <taxon>Endopterygota</taxon>
        <taxon>Lepidoptera</taxon>
        <taxon>Glossata</taxon>
        <taxon>Ditrysia</taxon>
        <taxon>Noctuoidea</taxon>
        <taxon>Noctuidae</taxon>
        <taxon>Amphipyrinae</taxon>
        <taxon>Spodoptera</taxon>
    </lineage>
</organism>
<sequence length="101" mass="11221">MKCLYYPKSRQNDSTGCCKTAVMGPQQIPYRVHNALGVKSSNEYSRFGRGASECQSLTELKSPRSYSCLLLVGAPTKQPVCTVQLCVTFDRGFDSFPDIEE</sequence>
<gene>
    <name evidence="1" type="ORF">SFRICE_034216</name>
</gene>